<dbReference type="EMBL" id="JBHUCJ010000090">
    <property type="protein sequence ID" value="MFD3226502.1"/>
    <property type="molecule type" value="Genomic_DNA"/>
</dbReference>
<dbReference type="SUPFAM" id="SSF55620">
    <property type="entry name" value="Tetrahydrobiopterin biosynthesis enzymes-like"/>
    <property type="match status" value="2"/>
</dbReference>
<evidence type="ECO:0000313" key="7">
    <source>
        <dbReference type="EMBL" id="MFD3226502.1"/>
    </source>
</evidence>
<comment type="catalytic activity">
    <reaction evidence="6">
        <text>7,8-dihydroneopterin 3'-triphosphate + H2O = 6-carboxy-5,6,7,8-tetrahydropterin + triphosphate + acetaldehyde + 2 H(+)</text>
        <dbReference type="Rhea" id="RHEA:27966"/>
        <dbReference type="ChEBI" id="CHEBI:15343"/>
        <dbReference type="ChEBI" id="CHEBI:15377"/>
        <dbReference type="ChEBI" id="CHEBI:15378"/>
        <dbReference type="ChEBI" id="CHEBI:18036"/>
        <dbReference type="ChEBI" id="CHEBI:58462"/>
        <dbReference type="ChEBI" id="CHEBI:61032"/>
        <dbReference type="EC" id="4.1.2.50"/>
    </reaction>
</comment>
<dbReference type="Proteomes" id="UP001598201">
    <property type="component" value="Unassembled WGS sequence"/>
</dbReference>
<comment type="caution">
    <text evidence="7">The sequence shown here is derived from an EMBL/GenBank/DDBJ whole genome shotgun (WGS) entry which is preliminary data.</text>
</comment>
<dbReference type="Pfam" id="PF01242">
    <property type="entry name" value="PTPS"/>
    <property type="match status" value="2"/>
</dbReference>
<dbReference type="InterPro" id="IPR038418">
    <property type="entry name" value="6-PTP_synth/QueD_sf"/>
</dbReference>
<dbReference type="EC" id="4.1.2.50" evidence="3"/>
<comment type="similarity">
    <text evidence="2">Belongs to the PTPS family. QueD subfamily.</text>
</comment>
<evidence type="ECO:0000256" key="1">
    <source>
        <dbReference type="ARBA" id="ARBA00005061"/>
    </source>
</evidence>
<evidence type="ECO:0000256" key="6">
    <source>
        <dbReference type="ARBA" id="ARBA00048807"/>
    </source>
</evidence>
<dbReference type="Gene3D" id="3.30.479.10">
    <property type="entry name" value="6-pyruvoyl tetrahydropterin synthase/QueD"/>
    <property type="match status" value="2"/>
</dbReference>
<evidence type="ECO:0000256" key="5">
    <source>
        <dbReference type="ARBA" id="ARBA00031449"/>
    </source>
</evidence>
<protein>
    <recommendedName>
        <fullName evidence="4">6-carboxy-5,6,7,8-tetrahydropterin synthase</fullName>
        <ecNumber evidence="3">4.1.2.50</ecNumber>
    </recommendedName>
    <alternativeName>
        <fullName evidence="5">Queuosine biosynthesis protein QueD</fullName>
    </alternativeName>
</protein>
<name>A0ABW6CF39_RAHSY</name>
<proteinExistence type="inferred from homology"/>
<evidence type="ECO:0000313" key="8">
    <source>
        <dbReference type="Proteomes" id="UP001598201"/>
    </source>
</evidence>
<evidence type="ECO:0000256" key="4">
    <source>
        <dbReference type="ARBA" id="ARBA00018141"/>
    </source>
</evidence>
<dbReference type="InterPro" id="IPR007115">
    <property type="entry name" value="6-PTP_synth/QueD"/>
</dbReference>
<evidence type="ECO:0000256" key="3">
    <source>
        <dbReference type="ARBA" id="ARBA00012982"/>
    </source>
</evidence>
<gene>
    <name evidence="7" type="ORF">ACFPK4_23470</name>
</gene>
<organism evidence="7 8">
    <name type="scientific">Rahnella sp. (strain Y9602)</name>
    <dbReference type="NCBI Taxonomy" id="2703885"/>
    <lineage>
        <taxon>Bacteria</taxon>
        <taxon>Pseudomonadati</taxon>
        <taxon>Pseudomonadota</taxon>
        <taxon>Gammaproteobacteria</taxon>
        <taxon>Enterobacterales</taxon>
        <taxon>Yersiniaceae</taxon>
        <taxon>Rahnella</taxon>
    </lineage>
</organism>
<comment type="pathway">
    <text evidence="1">Purine metabolism; 7-cyano-7-deazaguanine biosynthesis.</text>
</comment>
<reference evidence="7 8" key="1">
    <citation type="submission" date="2024-09" db="EMBL/GenBank/DDBJ databases">
        <title>Genomes of Rahnella.</title>
        <authorList>
            <person name="Mnguni F.C."/>
            <person name="Shin G.Y."/>
            <person name="Coutinho T."/>
        </authorList>
    </citation>
    <scope>NUCLEOTIDE SEQUENCE [LARGE SCALE GENOMIC DNA]</scope>
    <source>
        <strain evidence="7 8">20WA0057</strain>
    </source>
</reference>
<accession>A0ABW6CF39</accession>
<sequence length="288" mass="32224">MKLFVNNITVIDCSILNPEVGMVGDSFIVDVILEGDLNSEGMMMDFSLVKKTVKRKLDNLVDHVLIVPIANNNIKINQSGRKVDVALLQPGGLTKCFISGPEESFLRINTPVVSQEALEQFLEKHLMPELPTEIKAIKVILHRELIIGESYQYSHGLKKHDGNCQRIAHGHRSTIYIHVDGQRSQQWETYWAERWNNSYLVSEEDITTIEQLSPRARAYWHQGLIASSYRGSQGYFEAMTLTGDTDILPGDTTVESLALFVKSTMHSFLPDAAIEVHAFEGVGKGAIA</sequence>
<evidence type="ECO:0000256" key="2">
    <source>
        <dbReference type="ARBA" id="ARBA00008900"/>
    </source>
</evidence>
<dbReference type="RefSeq" id="WP_128877765.1">
    <property type="nucleotide sequence ID" value="NZ_JBHUCJ010000090.1"/>
</dbReference>
<keyword evidence="8" id="KW-1185">Reference proteome</keyword>